<dbReference type="InterPro" id="IPR055247">
    <property type="entry name" value="InsJ-like_HTH"/>
</dbReference>
<reference evidence="2 3" key="1">
    <citation type="submission" date="2023-07" db="EMBL/GenBank/DDBJ databases">
        <title>Functional and genomic diversity of the sorghum phyllosphere microbiome.</title>
        <authorList>
            <person name="Shade A."/>
        </authorList>
    </citation>
    <scope>NUCLEOTIDE SEQUENCE [LARGE SCALE GENOMIC DNA]</scope>
    <source>
        <strain evidence="2 3">SORGH_AS_1126</strain>
    </source>
</reference>
<name>A0ABU0UGX5_9HYPH</name>
<accession>A0ABU0UGX5</accession>
<keyword evidence="3" id="KW-1185">Reference proteome</keyword>
<evidence type="ECO:0000313" key="2">
    <source>
        <dbReference type="EMBL" id="MDQ1184184.1"/>
    </source>
</evidence>
<sequence length="73" mass="8530">MPWRETSVMEERLCFVARLLEGEGMSHVCRHFGISRKTGFKILNRYNDDGLEALTDRSRRPLRSPTNVPILLR</sequence>
<dbReference type="EMBL" id="JAUTBL010000001">
    <property type="protein sequence ID" value="MDQ1184184.1"/>
    <property type="molecule type" value="Genomic_DNA"/>
</dbReference>
<evidence type="ECO:0000259" key="1">
    <source>
        <dbReference type="Pfam" id="PF13518"/>
    </source>
</evidence>
<protein>
    <submittedName>
        <fullName evidence="2">Transposase</fullName>
    </submittedName>
</protein>
<feature type="domain" description="Insertion element IS150 protein InsJ-like helix-turn-helix" evidence="1">
    <location>
        <begin position="11"/>
        <end position="61"/>
    </location>
</feature>
<dbReference type="Pfam" id="PF13518">
    <property type="entry name" value="HTH_28"/>
    <property type="match status" value="1"/>
</dbReference>
<dbReference type="InterPro" id="IPR009057">
    <property type="entry name" value="Homeodomain-like_sf"/>
</dbReference>
<comment type="caution">
    <text evidence="2">The sequence shown here is derived from an EMBL/GenBank/DDBJ whole genome shotgun (WGS) entry which is preliminary data.</text>
</comment>
<evidence type="ECO:0000313" key="3">
    <source>
        <dbReference type="Proteomes" id="UP001224781"/>
    </source>
</evidence>
<proteinExistence type="predicted"/>
<gene>
    <name evidence="2" type="ORF">QE408_001306</name>
</gene>
<dbReference type="Proteomes" id="UP001224781">
    <property type="component" value="Unassembled WGS sequence"/>
</dbReference>
<dbReference type="SUPFAM" id="SSF46689">
    <property type="entry name" value="Homeodomain-like"/>
    <property type="match status" value="1"/>
</dbReference>
<organism evidence="2 3">
    <name type="scientific">Agrobacterium larrymoorei</name>
    <dbReference type="NCBI Taxonomy" id="160699"/>
    <lineage>
        <taxon>Bacteria</taxon>
        <taxon>Pseudomonadati</taxon>
        <taxon>Pseudomonadota</taxon>
        <taxon>Alphaproteobacteria</taxon>
        <taxon>Hyphomicrobiales</taxon>
        <taxon>Rhizobiaceae</taxon>
        <taxon>Rhizobium/Agrobacterium group</taxon>
        <taxon>Agrobacterium</taxon>
    </lineage>
</organism>